<dbReference type="SUPFAM" id="SSF50729">
    <property type="entry name" value="PH domain-like"/>
    <property type="match status" value="1"/>
</dbReference>
<evidence type="ECO:0000313" key="5">
    <source>
        <dbReference type="Proteomes" id="UP001652700"/>
    </source>
</evidence>
<evidence type="ECO:0000256" key="2">
    <source>
        <dbReference type="SAM" id="MobiDB-lite"/>
    </source>
</evidence>
<keyword evidence="5" id="KW-1185">Reference proteome</keyword>
<dbReference type="PROSITE" id="PS50003">
    <property type="entry name" value="PH_DOMAIN"/>
    <property type="match status" value="1"/>
</dbReference>
<dbReference type="GeneID" id="114328336"/>
<dbReference type="Pfam" id="PF08174">
    <property type="entry name" value="Anillin"/>
    <property type="match status" value="1"/>
</dbReference>
<evidence type="ECO:0000259" key="3">
    <source>
        <dbReference type="PROSITE" id="PS50003"/>
    </source>
</evidence>
<dbReference type="Pfam" id="PF00169">
    <property type="entry name" value="PH"/>
    <property type="match status" value="1"/>
</dbReference>
<dbReference type="PANTHER" id="PTHR21538:SF23">
    <property type="entry name" value="ANILLIN"/>
    <property type="match status" value="1"/>
</dbReference>
<dbReference type="InterPro" id="IPR001849">
    <property type="entry name" value="PH_domain"/>
</dbReference>
<organism evidence="4 5">
    <name type="scientific">Diabrotica virgifera virgifera</name>
    <name type="common">western corn rootworm</name>
    <dbReference type="NCBI Taxonomy" id="50390"/>
    <lineage>
        <taxon>Eukaryota</taxon>
        <taxon>Metazoa</taxon>
        <taxon>Ecdysozoa</taxon>
        <taxon>Arthropoda</taxon>
        <taxon>Hexapoda</taxon>
        <taxon>Insecta</taxon>
        <taxon>Pterygota</taxon>
        <taxon>Neoptera</taxon>
        <taxon>Endopterygota</taxon>
        <taxon>Coleoptera</taxon>
        <taxon>Polyphaga</taxon>
        <taxon>Cucujiformia</taxon>
        <taxon>Chrysomeloidea</taxon>
        <taxon>Chrysomelidae</taxon>
        <taxon>Galerucinae</taxon>
        <taxon>Diabroticina</taxon>
        <taxon>Diabroticites</taxon>
        <taxon>Diabrotica</taxon>
    </lineage>
</organism>
<dbReference type="InterPro" id="IPR012966">
    <property type="entry name" value="AHD"/>
</dbReference>
<evidence type="ECO:0000256" key="1">
    <source>
        <dbReference type="SAM" id="Coils"/>
    </source>
</evidence>
<accession>A0ABM5L0Q6</accession>
<dbReference type="Gene3D" id="2.30.29.30">
    <property type="entry name" value="Pleckstrin-homology domain (PH domain)/Phosphotyrosine-binding domain (PTB)"/>
    <property type="match status" value="1"/>
</dbReference>
<feature type="region of interest" description="Disordered" evidence="2">
    <location>
        <begin position="52"/>
        <end position="80"/>
    </location>
</feature>
<dbReference type="RefSeq" id="XP_050516020.1">
    <property type="nucleotide sequence ID" value="XM_050660063.1"/>
</dbReference>
<evidence type="ECO:0000313" key="4">
    <source>
        <dbReference type="EnsemblMetazoa" id="XP_050516020.1"/>
    </source>
</evidence>
<keyword evidence="1" id="KW-0175">Coiled coil</keyword>
<dbReference type="InterPro" id="IPR051364">
    <property type="entry name" value="Cytokinesis/Rho-signaling"/>
</dbReference>
<proteinExistence type="predicted"/>
<feature type="domain" description="PH" evidence="3">
    <location>
        <begin position="815"/>
        <end position="940"/>
    </location>
</feature>
<sequence length="952" mass="109743">MLTICSLDVLVPLHTLTLYTELLLKRIKKLVRTRSPQDSKHCKKWTFTTKPRVENLQKRSPQPEYRESPQGQSSDAHSLQRPLRIPEASLNDSTSSDEYVDFDDNNNSSNRIAVQAFVEPIPSKFLIKQSSEDCDTLNNEVVRSNQNARSLNKSTKTQENLYEILIENEEEETKAADCLVSKPPRRSLDALYRSANGYSTLRRWNRTPLLENDESGPTFSQNYSSRLGSKESLDSNEVWLYNFAEDIISADDKAIRRNSCVLNNSFDNTKNSSIMTDNSLYEWCKEFEKSFKRNSFVGKNCNLEKNVASYETIDLSHRNNLENVNYIYNVETDYAKPIYVKDQSTTLNKDLESCKYRYFKGVHISDISTLNRATKTQISINEDKVEPQPFICSEKLQKSLKNNYLGNRCSTPNEEIGHESTKENGSSNILLQGHGNPPIHENINNNDGQKQKDNTTKQLLTTDTENEIANTSGIIRNFAKDFSNKEPMQRNYELFPEVPNNIPLDEINEENDVSKLIDEKFVSNIFKSRPSKKWKRPRLGKDLFTNITIVEDRSKEMSQTETTVYENENSFITKKDDMYFKMKKLRDMECVKMKEASSALWMIKNSANSSWVEELLAESILLETQLRYKLIVNKIRESKDMDIPLKTRKLTGSVALSNLQYDIREQDKKSSDSTTFYLLAISHGTVVLTTKAIESIDDNKLVFNETFTLNDLDDDFEIKAEVYSITLNTAKPGIVEKLLKRKPKCCCPSNKIYYENVNTAELKESSILKPSFLSCGEFTIKSNDIGNSRFALQKGNNTLKNFVKAVLKVEHMTLSTNLTGFLTLGKEDEENNIHYWERKWCSLNGNTFLIYNYPQDEEFDKPPTAKVNLEYCIMPLLKNPEDCARKKTFVFRTGRPSTLNDSNTEKIRTKENFVADKHYLSADNKEDFDRWTTTLDLALEQLALWNRLIFKQ</sequence>
<dbReference type="PANTHER" id="PTHR21538">
    <property type="entry name" value="ANILLIN/RHOTEKIN RTKN"/>
    <property type="match status" value="1"/>
</dbReference>
<dbReference type="InterPro" id="IPR011993">
    <property type="entry name" value="PH-like_dom_sf"/>
</dbReference>
<feature type="coiled-coil region" evidence="1">
    <location>
        <begin position="127"/>
        <end position="154"/>
    </location>
</feature>
<protein>
    <recommendedName>
        <fullName evidence="3">PH domain-containing protein</fullName>
    </recommendedName>
</protein>
<name>A0ABM5L0Q6_DIAVI</name>
<feature type="region of interest" description="Disordered" evidence="2">
    <location>
        <begin position="411"/>
        <end position="452"/>
    </location>
</feature>
<dbReference type="EnsemblMetazoa" id="XM_050660063.1">
    <property type="protein sequence ID" value="XP_050516020.1"/>
    <property type="gene ID" value="LOC114328336"/>
</dbReference>
<dbReference type="Proteomes" id="UP001652700">
    <property type="component" value="Unplaced"/>
</dbReference>
<reference evidence="4" key="1">
    <citation type="submission" date="2025-05" db="UniProtKB">
        <authorList>
            <consortium name="EnsemblMetazoa"/>
        </authorList>
    </citation>
    <scope>IDENTIFICATION</scope>
</reference>